<evidence type="ECO:0000313" key="10">
    <source>
        <dbReference type="EMBL" id="WLI20082.1"/>
    </source>
</evidence>
<comment type="subcellular location">
    <subcellularLocation>
        <location evidence="1">Cell inner membrane</location>
        <topology evidence="1">Multi-pass membrane protein</topology>
    </subcellularLocation>
</comment>
<dbReference type="PANTHER" id="PTHR30413">
    <property type="entry name" value="INNER MEMBRANE TRANSPORT PERMEASE"/>
    <property type="match status" value="1"/>
</dbReference>
<sequence>MIASIINSSLALARRSIVMQIKQHALGYAWTLIIPMLYAGCYIFVKRQLNGEATHTVEGSWDVLRAFAGITLFQCWMHMVQETSEFIRRNRGLLKGMNVGPVPFVLAVAFEGVIALVIRVVLILIAVPVLGLTLPTDISSWLWFFCSLIALLISATMLGLLLAPWAVLYADVRKGLSSISLPMILISPIFYAALEQKSGALFWVNVFNPIASPLAVISRSLHGEASVYMLPMLIAMGVSLLVLCWLIKSLSRQVPILLERMGN</sequence>
<reference evidence="10 11" key="1">
    <citation type="submission" date="2023-02" db="EMBL/GenBank/DDBJ databases">
        <title>Evolution of Hrp T3SS in non-pathogenic Pseudomonas fluorescens.</title>
        <authorList>
            <person name="Liao K."/>
            <person name="Wei H."/>
            <person name="Gu Y."/>
        </authorList>
    </citation>
    <scope>NUCLEOTIDE SEQUENCE [LARGE SCALE GENOMIC DNA]</scope>
    <source>
        <strain evidence="10 11">FP607</strain>
    </source>
</reference>
<evidence type="ECO:0000256" key="8">
    <source>
        <dbReference type="SAM" id="Phobius"/>
    </source>
</evidence>
<protein>
    <submittedName>
        <fullName evidence="10">ABC transporter permease</fullName>
    </submittedName>
</protein>
<keyword evidence="11" id="KW-1185">Reference proteome</keyword>
<keyword evidence="7 8" id="KW-0472">Membrane</keyword>
<evidence type="ECO:0000259" key="9">
    <source>
        <dbReference type="Pfam" id="PF01061"/>
    </source>
</evidence>
<gene>
    <name evidence="10" type="ORF">PSH88_08630</name>
</gene>
<feature type="transmembrane region" description="Helical" evidence="8">
    <location>
        <begin position="102"/>
        <end position="129"/>
    </location>
</feature>
<dbReference type="InterPro" id="IPR013525">
    <property type="entry name" value="ABC2_TM"/>
</dbReference>
<keyword evidence="3" id="KW-0813">Transport</keyword>
<organism evidence="10 11">
    <name type="scientific">Pseudomonas wuhanensis</name>
    <dbReference type="NCBI Taxonomy" id="2954098"/>
    <lineage>
        <taxon>Bacteria</taxon>
        <taxon>Pseudomonadati</taxon>
        <taxon>Pseudomonadota</taxon>
        <taxon>Gammaproteobacteria</taxon>
        <taxon>Pseudomonadales</taxon>
        <taxon>Pseudomonadaceae</taxon>
        <taxon>Pseudomonas</taxon>
    </lineage>
</organism>
<evidence type="ECO:0000256" key="2">
    <source>
        <dbReference type="ARBA" id="ARBA00007783"/>
    </source>
</evidence>
<accession>A0ABY9GW92</accession>
<keyword evidence="5 8" id="KW-0812">Transmembrane</keyword>
<dbReference type="Proteomes" id="UP001230768">
    <property type="component" value="Chromosome"/>
</dbReference>
<evidence type="ECO:0000256" key="5">
    <source>
        <dbReference type="ARBA" id="ARBA00022692"/>
    </source>
</evidence>
<keyword evidence="6 8" id="KW-1133">Transmembrane helix</keyword>
<feature type="transmembrane region" description="Helical" evidence="8">
    <location>
        <begin position="141"/>
        <end position="163"/>
    </location>
</feature>
<name>A0ABY9GW92_9PSED</name>
<feature type="transmembrane region" description="Helical" evidence="8">
    <location>
        <begin position="228"/>
        <end position="247"/>
    </location>
</feature>
<dbReference type="PANTHER" id="PTHR30413:SF8">
    <property type="entry name" value="TRANSPORT PERMEASE PROTEIN"/>
    <property type="match status" value="1"/>
</dbReference>
<feature type="domain" description="ABC-2 type transporter transmembrane" evidence="9">
    <location>
        <begin position="11"/>
        <end position="212"/>
    </location>
</feature>
<keyword evidence="4" id="KW-1003">Cell membrane</keyword>
<proteinExistence type="inferred from homology"/>
<dbReference type="RefSeq" id="WP_305425821.1">
    <property type="nucleotide sequence ID" value="NZ_CP117430.1"/>
</dbReference>
<evidence type="ECO:0000256" key="3">
    <source>
        <dbReference type="ARBA" id="ARBA00022448"/>
    </source>
</evidence>
<feature type="transmembrane region" description="Helical" evidence="8">
    <location>
        <begin position="25"/>
        <end position="45"/>
    </location>
</feature>
<evidence type="ECO:0000256" key="1">
    <source>
        <dbReference type="ARBA" id="ARBA00004429"/>
    </source>
</evidence>
<dbReference type="EMBL" id="CP117430">
    <property type="protein sequence ID" value="WLI20082.1"/>
    <property type="molecule type" value="Genomic_DNA"/>
</dbReference>
<evidence type="ECO:0000256" key="4">
    <source>
        <dbReference type="ARBA" id="ARBA00022475"/>
    </source>
</evidence>
<dbReference type="Pfam" id="PF01061">
    <property type="entry name" value="ABC2_membrane"/>
    <property type="match status" value="1"/>
</dbReference>
<feature type="transmembrane region" description="Helical" evidence="8">
    <location>
        <begin position="175"/>
        <end position="194"/>
    </location>
</feature>
<evidence type="ECO:0000313" key="11">
    <source>
        <dbReference type="Proteomes" id="UP001230768"/>
    </source>
</evidence>
<comment type="similarity">
    <text evidence="2">Belongs to the ABC-2 integral membrane protein family.</text>
</comment>
<evidence type="ECO:0000256" key="6">
    <source>
        <dbReference type="ARBA" id="ARBA00022989"/>
    </source>
</evidence>
<evidence type="ECO:0000256" key="7">
    <source>
        <dbReference type="ARBA" id="ARBA00023136"/>
    </source>
</evidence>